<organism evidence="3 4">
    <name type="scientific">Candidatus Cohnella colombiensis</name>
    <dbReference type="NCBI Taxonomy" id="3121368"/>
    <lineage>
        <taxon>Bacteria</taxon>
        <taxon>Bacillati</taxon>
        <taxon>Bacillota</taxon>
        <taxon>Bacilli</taxon>
        <taxon>Bacillales</taxon>
        <taxon>Paenibacillaceae</taxon>
        <taxon>Cohnella</taxon>
    </lineage>
</organism>
<dbReference type="AlphaFoldDB" id="A0AA95EXE2"/>
<keyword evidence="2" id="KW-0472">Membrane</keyword>
<dbReference type="Proteomes" id="UP001178662">
    <property type="component" value="Chromosome"/>
</dbReference>
<evidence type="ECO:0000313" key="4">
    <source>
        <dbReference type="Proteomes" id="UP001178662"/>
    </source>
</evidence>
<feature type="transmembrane region" description="Helical" evidence="2">
    <location>
        <begin position="83"/>
        <end position="103"/>
    </location>
</feature>
<gene>
    <name evidence="3" type="ORF">P0Y55_01810</name>
</gene>
<proteinExistence type="predicted"/>
<feature type="transmembrane region" description="Helical" evidence="2">
    <location>
        <begin position="163"/>
        <end position="187"/>
    </location>
</feature>
<protein>
    <recommendedName>
        <fullName evidence="5">YIP1 family protein</fullName>
    </recommendedName>
</protein>
<keyword evidence="2" id="KW-0812">Transmembrane</keyword>
<feature type="region of interest" description="Disordered" evidence="1">
    <location>
        <begin position="1"/>
        <end position="49"/>
    </location>
</feature>
<reference evidence="3" key="1">
    <citation type="submission" date="2023-03" db="EMBL/GenBank/DDBJ databases">
        <title>Andean soil-derived lignocellulolytic bacterial consortium as a source of novel taxa and putative plastic-active enzymes.</title>
        <authorList>
            <person name="Diaz-Garcia L."/>
            <person name="Chuvochina M."/>
            <person name="Feuerriegel G."/>
            <person name="Bunk B."/>
            <person name="Sproer C."/>
            <person name="Streit W.R."/>
            <person name="Rodriguez L.M."/>
            <person name="Overmann J."/>
            <person name="Jimenez D.J."/>
        </authorList>
    </citation>
    <scope>NUCLEOTIDE SEQUENCE</scope>
    <source>
        <strain evidence="3">MAG 2441</strain>
    </source>
</reference>
<keyword evidence="4" id="KW-1185">Reference proteome</keyword>
<evidence type="ECO:0000313" key="3">
    <source>
        <dbReference type="EMBL" id="WEK54839.1"/>
    </source>
</evidence>
<feature type="compositionally biased region" description="Low complexity" evidence="1">
    <location>
        <begin position="16"/>
        <end position="31"/>
    </location>
</feature>
<feature type="transmembrane region" description="Helical" evidence="2">
    <location>
        <begin position="226"/>
        <end position="244"/>
    </location>
</feature>
<name>A0AA95EXE2_9BACL</name>
<keyword evidence="2" id="KW-1133">Transmembrane helix</keyword>
<feature type="compositionally biased region" description="Polar residues" evidence="1">
    <location>
        <begin position="32"/>
        <end position="49"/>
    </location>
</feature>
<evidence type="ECO:0000256" key="2">
    <source>
        <dbReference type="SAM" id="Phobius"/>
    </source>
</evidence>
<sequence length="260" mass="29044">MNKPSDVVPVQPPIQQPQQVPPVQYGQPAQPIQSGQPAQPIQSGQPNPQMEQIKKSATDYFSFFIQMLKAPVRTGQQTNAGQMVNGLITMIVFSLMLPLTIYFELRQAFKDVYSFFGSNTINLPAGDYIFKPFFVLIIAVLLVTAIMLLVLKLGRVVTNFKEVIARFGALMVPAAALFTISFLFALIKIDVDLIGWLTMLGFFSWLVAICYTIYSFKKDQPDGLDTFYCLLLTFIGSFIVFAIFGDSILSSFFGGIERLY</sequence>
<feature type="transmembrane region" description="Helical" evidence="2">
    <location>
        <begin position="193"/>
        <end position="214"/>
    </location>
</feature>
<evidence type="ECO:0000256" key="1">
    <source>
        <dbReference type="SAM" id="MobiDB-lite"/>
    </source>
</evidence>
<dbReference type="EMBL" id="CP119317">
    <property type="protein sequence ID" value="WEK54839.1"/>
    <property type="molecule type" value="Genomic_DNA"/>
</dbReference>
<accession>A0AA95EXE2</accession>
<evidence type="ECO:0008006" key="5">
    <source>
        <dbReference type="Google" id="ProtNLM"/>
    </source>
</evidence>
<feature type="transmembrane region" description="Helical" evidence="2">
    <location>
        <begin position="133"/>
        <end position="151"/>
    </location>
</feature>